<gene>
    <name evidence="2" type="ORF">Agabi119p4_4967</name>
</gene>
<feature type="domain" description="DUF8190" evidence="1">
    <location>
        <begin position="138"/>
        <end position="253"/>
    </location>
</feature>
<evidence type="ECO:0000259" key="1">
    <source>
        <dbReference type="Pfam" id="PF26608"/>
    </source>
</evidence>
<name>A0A8H7F4M2_AGABI</name>
<dbReference type="Proteomes" id="UP000629468">
    <property type="component" value="Unassembled WGS sequence"/>
</dbReference>
<sequence length="1307" mass="146731">MSASNTTTTALNTAFDIALVPESLSSEDPGEQRDVYLSALAGASDPRDVAVRAFHDARCTDIDLAHLQTTFEAGNKNAALRLLRNRRKVTCGPRHVIDIDSQHMHWDTDANYLDMLVCIGRDIGLAPLIPRLDSHHNFSFRVELGKSHRVFTTKHVTLGFDRQGSMMWIGRTGPGEDAWLAFVDRTSFLEDIDEGALPSPNANSSQTTCLAQDQQRQVKMFLAHCFLYIGYRDVTITKQYPDVDNEMEYKSATNIFNRYLDLNFELIKALDNAIVTQYDSWVEASPPSYRASDFLSSRMPICVTSRFGQNHKLGVSTVHEEQTWNNDRDWSCIRFVNVAIATHVRIQRVNQWHPTNIDNLVEVYAEGIFDSPDVKSRNKLTRRQIQAILDAPAGDILPCLYSNRGYVIDTHDPEFGPMTQPYGVLVKASRLQQAFAPLPPPPVVTHPLQVNDPRELQDTLPPADSPTTAVPFFFYPQAGLRTVGHFQASGLFSTCYPIVSRLNQRFQTRNASIPGDQGQNFYALRHSRVVQPISSQGYNAIMHHTRGRTAQHHDAQLGIVTAALAGQWIPPSSRSSYSHAQDYLAQCRFEMPHEAFNMKIQPDGLSRDLRLENVYCFDLFALHPALRLGSVIINDIITPLLRIWDHATTRASLKNHVQLFLPEAYPALYSWTTYPLACLLDCVFTVAEPLYPSNKFKHALMVELCSVIERALNYMHTGNAAVIATSVMAPLWIGKALITDGLPCFYPECVAFNGGSFEISPEYWPFASESTRPLSSSKSTQLFRFEKKHFNGFYAHLAMGILLERPPPPFVKETNELRQRAFTIMAYCIALFIDDCKDLVSTEVYKAIKRQSSLPFPESGYAAVRSAALRQWKTAPYPLSYGGNQSATYNALISSIYPNPHIEPPEGMRVTESLSYHNLAKRIIAAIIHPGRSIPAPLWKGGSCVTALGIAVPEIQGILHVPESDFEDIVAEILATTLRDLKVEFVPWHATSRSARGTCRVASYLHWMLINHTDEIGPLIRSRPPALAPMETSQPTRSRFSALANRGQMQEEATIIDRFSAWNVPPSLFLMKGLWDKAVLPAEWSFENAHLDTLDGQEACQYVIDVYAWARDSYDGDNWRHHMSLVWAILTTTILPHLYIPVQFKAEARKEKTAQALNEAIRRWKWVEPPPNKKGVTSAPPFITMITTYIMAVLDPSSPLLAAMPAQNGFGVPWTGKHGSKYIHALTMIRLGIADAISTGALGASKFRGNYDIRPENQLKALYNRVIHYLRHEKFGEFFAICEVFGLEMAEWATKNGHCARPVVQSS</sequence>
<organism evidence="2 3">
    <name type="scientific">Agaricus bisporus var. burnettii</name>
    <dbReference type="NCBI Taxonomy" id="192524"/>
    <lineage>
        <taxon>Eukaryota</taxon>
        <taxon>Fungi</taxon>
        <taxon>Dikarya</taxon>
        <taxon>Basidiomycota</taxon>
        <taxon>Agaricomycotina</taxon>
        <taxon>Agaricomycetes</taxon>
        <taxon>Agaricomycetidae</taxon>
        <taxon>Agaricales</taxon>
        <taxon>Agaricineae</taxon>
        <taxon>Agaricaceae</taxon>
        <taxon>Agaricus</taxon>
    </lineage>
</organism>
<dbReference type="Pfam" id="PF26608">
    <property type="entry name" value="DUF8190"/>
    <property type="match status" value="1"/>
</dbReference>
<comment type="caution">
    <text evidence="2">The sequence shown here is derived from an EMBL/GenBank/DDBJ whole genome shotgun (WGS) entry which is preliminary data.</text>
</comment>
<dbReference type="InterPro" id="IPR058503">
    <property type="entry name" value="DUF8190"/>
</dbReference>
<dbReference type="EMBL" id="JABXXO010000006">
    <property type="protein sequence ID" value="KAF7776574.1"/>
    <property type="molecule type" value="Genomic_DNA"/>
</dbReference>
<reference evidence="2 3" key="1">
    <citation type="journal article" name="Sci. Rep.">
        <title>Telomere-to-telomere assembled and centromere annotated genomes of the two main subspecies of the button mushroom Agaricus bisporus reveal especially polymorphic chromosome ends.</title>
        <authorList>
            <person name="Sonnenberg A.S.M."/>
            <person name="Sedaghat-Telgerd N."/>
            <person name="Lavrijssen B."/>
            <person name="Ohm R.A."/>
            <person name="Hendrickx P.M."/>
            <person name="Scholtmeijer K."/>
            <person name="Baars J.J.P."/>
            <person name="van Peer A."/>
        </authorList>
    </citation>
    <scope>NUCLEOTIDE SEQUENCE [LARGE SCALE GENOMIC DNA]</scope>
    <source>
        <strain evidence="2 3">H119_p4</strain>
    </source>
</reference>
<evidence type="ECO:0000313" key="2">
    <source>
        <dbReference type="EMBL" id="KAF7776574.1"/>
    </source>
</evidence>
<proteinExistence type="predicted"/>
<evidence type="ECO:0000313" key="3">
    <source>
        <dbReference type="Proteomes" id="UP000629468"/>
    </source>
</evidence>
<accession>A0A8H7F4M2</accession>
<protein>
    <recommendedName>
        <fullName evidence="1">DUF8190 domain-containing protein</fullName>
    </recommendedName>
</protein>